<keyword evidence="3" id="KW-0808">Transferase</keyword>
<dbReference type="GO" id="GO:0046872">
    <property type="term" value="F:metal ion binding"/>
    <property type="evidence" value="ECO:0007669"/>
    <property type="project" value="UniProtKB-KW"/>
</dbReference>
<dbReference type="PROSITE" id="PS50970">
    <property type="entry name" value="HCY"/>
    <property type="match status" value="1"/>
</dbReference>
<dbReference type="Gene3D" id="3.20.20.330">
    <property type="entry name" value="Homocysteine-binding-like domain"/>
    <property type="match status" value="1"/>
</dbReference>
<organism evidence="9">
    <name type="scientific">marine metagenome</name>
    <dbReference type="NCBI Taxonomy" id="408172"/>
    <lineage>
        <taxon>unclassified sequences</taxon>
        <taxon>metagenomes</taxon>
        <taxon>ecological metagenomes</taxon>
    </lineage>
</organism>
<feature type="non-terminal residue" evidence="9">
    <location>
        <position position="121"/>
    </location>
</feature>
<dbReference type="InterPro" id="IPR050554">
    <property type="entry name" value="Met_Synthase/Corrinoid"/>
</dbReference>
<feature type="region of interest" description="Disordered" evidence="7">
    <location>
        <begin position="1"/>
        <end position="20"/>
    </location>
</feature>
<keyword evidence="4" id="KW-0949">S-adenosyl-L-methionine</keyword>
<dbReference type="InterPro" id="IPR036589">
    <property type="entry name" value="HCY_dom_sf"/>
</dbReference>
<evidence type="ECO:0000256" key="4">
    <source>
        <dbReference type="ARBA" id="ARBA00022691"/>
    </source>
</evidence>
<evidence type="ECO:0000256" key="1">
    <source>
        <dbReference type="ARBA" id="ARBA00010398"/>
    </source>
</evidence>
<keyword evidence="5" id="KW-0479">Metal-binding</keyword>
<dbReference type="PANTHER" id="PTHR45833:SF1">
    <property type="entry name" value="METHIONINE SYNTHASE"/>
    <property type="match status" value="1"/>
</dbReference>
<reference evidence="9" key="1">
    <citation type="submission" date="2018-05" db="EMBL/GenBank/DDBJ databases">
        <authorList>
            <person name="Lanie J.A."/>
            <person name="Ng W.-L."/>
            <person name="Kazmierczak K.M."/>
            <person name="Andrzejewski T.M."/>
            <person name="Davidsen T.M."/>
            <person name="Wayne K.J."/>
            <person name="Tettelin H."/>
            <person name="Glass J.I."/>
            <person name="Rusch D."/>
            <person name="Podicherti R."/>
            <person name="Tsui H.-C.T."/>
            <person name="Winkler M.E."/>
        </authorList>
    </citation>
    <scope>NUCLEOTIDE SEQUENCE</scope>
</reference>
<accession>A0A382M953</accession>
<gene>
    <name evidence="9" type="ORF">METZ01_LOCUS297071</name>
</gene>
<evidence type="ECO:0000256" key="2">
    <source>
        <dbReference type="ARBA" id="ARBA00022603"/>
    </source>
</evidence>
<dbReference type="GO" id="GO:0050667">
    <property type="term" value="P:homocysteine metabolic process"/>
    <property type="evidence" value="ECO:0007669"/>
    <property type="project" value="TreeGrafter"/>
</dbReference>
<dbReference type="PANTHER" id="PTHR45833">
    <property type="entry name" value="METHIONINE SYNTHASE"/>
    <property type="match status" value="1"/>
</dbReference>
<dbReference type="Pfam" id="PF02574">
    <property type="entry name" value="S-methyl_trans"/>
    <property type="match status" value="1"/>
</dbReference>
<sequence>MFAGLRETPPSAGVTLRSGDTTFSQPETHTSYTEIVAQLHGLLSERILIFDGAMGSLIQGYGLEEMDFRGDTFKDHPKDLKGNNDLLSLTRPDIIEEIHRKYLEAGADLIETNTFTATSTS</sequence>
<evidence type="ECO:0000256" key="6">
    <source>
        <dbReference type="ARBA" id="ARBA00023285"/>
    </source>
</evidence>
<dbReference type="InterPro" id="IPR003726">
    <property type="entry name" value="HCY_dom"/>
</dbReference>
<evidence type="ECO:0000313" key="9">
    <source>
        <dbReference type="EMBL" id="SVC44217.1"/>
    </source>
</evidence>
<keyword evidence="2" id="KW-0489">Methyltransferase</keyword>
<dbReference type="EMBL" id="UINC01091447">
    <property type="protein sequence ID" value="SVC44217.1"/>
    <property type="molecule type" value="Genomic_DNA"/>
</dbReference>
<evidence type="ECO:0000256" key="3">
    <source>
        <dbReference type="ARBA" id="ARBA00022679"/>
    </source>
</evidence>
<protein>
    <recommendedName>
        <fullName evidence="8">Hcy-binding domain-containing protein</fullName>
    </recommendedName>
</protein>
<evidence type="ECO:0000256" key="7">
    <source>
        <dbReference type="SAM" id="MobiDB-lite"/>
    </source>
</evidence>
<dbReference type="GO" id="GO:0005829">
    <property type="term" value="C:cytosol"/>
    <property type="evidence" value="ECO:0007669"/>
    <property type="project" value="TreeGrafter"/>
</dbReference>
<dbReference type="GO" id="GO:0032259">
    <property type="term" value="P:methylation"/>
    <property type="evidence" value="ECO:0007669"/>
    <property type="project" value="UniProtKB-KW"/>
</dbReference>
<name>A0A382M953_9ZZZZ</name>
<dbReference type="SUPFAM" id="SSF82282">
    <property type="entry name" value="Homocysteine S-methyltransferase"/>
    <property type="match status" value="1"/>
</dbReference>
<dbReference type="GO" id="GO:0008705">
    <property type="term" value="F:methionine synthase activity"/>
    <property type="evidence" value="ECO:0007669"/>
    <property type="project" value="TreeGrafter"/>
</dbReference>
<feature type="domain" description="Hcy-binding" evidence="8">
    <location>
        <begin position="36"/>
        <end position="121"/>
    </location>
</feature>
<proteinExistence type="inferred from homology"/>
<evidence type="ECO:0000259" key="8">
    <source>
        <dbReference type="PROSITE" id="PS50970"/>
    </source>
</evidence>
<dbReference type="AlphaFoldDB" id="A0A382M953"/>
<keyword evidence="6" id="KW-0170">Cobalt</keyword>
<evidence type="ECO:0000256" key="5">
    <source>
        <dbReference type="ARBA" id="ARBA00022723"/>
    </source>
</evidence>
<dbReference type="GO" id="GO:0046653">
    <property type="term" value="P:tetrahydrofolate metabolic process"/>
    <property type="evidence" value="ECO:0007669"/>
    <property type="project" value="TreeGrafter"/>
</dbReference>
<comment type="similarity">
    <text evidence="1">Belongs to the vitamin-B12 dependent methionine synthase family.</text>
</comment>